<dbReference type="EC" id="5.6.2.3" evidence="1"/>
<comment type="catalytic activity">
    <reaction evidence="1">
        <text>ATP + H2O = ADP + phosphate + H(+)</text>
        <dbReference type="Rhea" id="RHEA:13065"/>
        <dbReference type="ChEBI" id="CHEBI:15377"/>
        <dbReference type="ChEBI" id="CHEBI:15378"/>
        <dbReference type="ChEBI" id="CHEBI:30616"/>
        <dbReference type="ChEBI" id="CHEBI:43474"/>
        <dbReference type="ChEBI" id="CHEBI:456216"/>
        <dbReference type="EC" id="5.6.2.3"/>
    </reaction>
</comment>
<dbReference type="GO" id="GO:0043139">
    <property type="term" value="F:5'-3' DNA helicase activity"/>
    <property type="evidence" value="ECO:0007669"/>
    <property type="project" value="UniProtKB-EC"/>
</dbReference>
<dbReference type="Proteomes" id="UP000077684">
    <property type="component" value="Unassembled WGS sequence"/>
</dbReference>
<proteinExistence type="inferred from homology"/>
<keyword evidence="1" id="KW-0547">Nucleotide-binding</keyword>
<dbReference type="Gene3D" id="3.40.50.300">
    <property type="entry name" value="P-loop containing nucleotide triphosphate hydrolases"/>
    <property type="match status" value="1"/>
</dbReference>
<dbReference type="SUPFAM" id="SSF52540">
    <property type="entry name" value="P-loop containing nucleoside triphosphate hydrolases"/>
    <property type="match status" value="2"/>
</dbReference>
<dbReference type="GO" id="GO:0000723">
    <property type="term" value="P:telomere maintenance"/>
    <property type="evidence" value="ECO:0007669"/>
    <property type="project" value="InterPro"/>
</dbReference>
<reference evidence="3" key="2">
    <citation type="journal article" date="2019" name="IMA Fungus">
        <title>Genome sequencing and comparison of five Tilletia species to identify candidate genes for the detection of regulated species infecting wheat.</title>
        <authorList>
            <person name="Nguyen H.D.T."/>
            <person name="Sultana T."/>
            <person name="Kesanakurti P."/>
            <person name="Hambleton S."/>
        </authorList>
    </citation>
    <scope>NUCLEOTIDE SEQUENCE</scope>
    <source>
        <strain evidence="3">DAOMC 236426</strain>
    </source>
</reference>
<keyword evidence="1" id="KW-0378">Hydrolase</keyword>
<dbReference type="InterPro" id="IPR010285">
    <property type="entry name" value="DNA_helicase_pif1-like_DEAD"/>
</dbReference>
<keyword evidence="1" id="KW-0227">DNA damage</keyword>
<name>A0A8X7MJV1_9BASI</name>
<dbReference type="Pfam" id="PF05970">
    <property type="entry name" value="PIF1"/>
    <property type="match status" value="1"/>
</dbReference>
<comment type="caution">
    <text evidence="3">The sequence shown here is derived from an EMBL/GenBank/DDBJ whole genome shotgun (WGS) entry which is preliminary data.</text>
</comment>
<keyword evidence="1" id="KW-0234">DNA repair</keyword>
<comment type="similarity">
    <text evidence="1">Belongs to the helicase family.</text>
</comment>
<dbReference type="GO" id="GO:0006310">
    <property type="term" value="P:DNA recombination"/>
    <property type="evidence" value="ECO:0007669"/>
    <property type="project" value="UniProtKB-KW"/>
</dbReference>
<reference evidence="3" key="1">
    <citation type="submission" date="2016-04" db="EMBL/GenBank/DDBJ databases">
        <authorList>
            <person name="Nguyen H.D."/>
            <person name="Samba Siva P."/>
            <person name="Cullis J."/>
            <person name="Levesque C.A."/>
            <person name="Hambleton S."/>
        </authorList>
    </citation>
    <scope>NUCLEOTIDE SEQUENCE</scope>
    <source>
        <strain evidence="3">DAOMC 236426</strain>
    </source>
</reference>
<evidence type="ECO:0000313" key="4">
    <source>
        <dbReference type="Proteomes" id="UP000077684"/>
    </source>
</evidence>
<dbReference type="InterPro" id="IPR027417">
    <property type="entry name" value="P-loop_NTPase"/>
</dbReference>
<comment type="cofactor">
    <cofactor evidence="1">
        <name>Mg(2+)</name>
        <dbReference type="ChEBI" id="CHEBI:18420"/>
    </cofactor>
</comment>
<dbReference type="InterPro" id="IPR051055">
    <property type="entry name" value="PIF1_helicase"/>
</dbReference>
<dbReference type="GO" id="GO:0016787">
    <property type="term" value="F:hydrolase activity"/>
    <property type="evidence" value="ECO:0007669"/>
    <property type="project" value="UniProtKB-KW"/>
</dbReference>
<feature type="domain" description="DNA helicase Pif1-like DEAD-box helicase" evidence="2">
    <location>
        <begin position="11"/>
        <end position="198"/>
    </location>
</feature>
<sequence>MSPGNTVEPLRMLMHGEAGTGKTVVVRLLRELMDRFGHGSGIKFLAPTGKAASAIGGQTQHSAFGLDVHRRGLTTDETQASRTANHAKRLHFLQKAFGTVRWLFFDEVSMTSCEVFSEMDQALRIATQRLDEPFGGMHVIFAGDLCQLPPVGAAPLYTRTSRSSLSGDIRTKVELGRLSWLSVNTVVEFTEQMRMKDDDMALALARLRLRQCTEDDARLLNTNVLRTHLSASGIGLKTKRDLVVLAATNQTVRSLNELKAASQASVQAQDLVISHVIDDTSAVLDVEARTALLNYNGRGDTKVGMGRLPFFVGMPIIYKGPNQSIPLGVTNGAFGRIVNWQMTTDRLGFTVPKVAIIRFDDNATWQLSGLERGCLPIYPCASSFSFSFADGENSVHRISRQQLPLQPGFAMTVHSAQGITCHGGVVVDLCRGGFPAYVSASRATRRQDIYLVGEVSRKQLNAPPLPTNLQNELARLEAIARKTTIEHGHNDWKLLISPVGETVINEDRPHRRARLS</sequence>
<keyword evidence="1" id="KW-0233">DNA recombination</keyword>
<keyword evidence="1" id="KW-0067">ATP-binding</keyword>
<dbReference type="PANTHER" id="PTHR47642">
    <property type="entry name" value="ATP-DEPENDENT DNA HELICASE"/>
    <property type="match status" value="1"/>
</dbReference>
<keyword evidence="4" id="KW-1185">Reference proteome</keyword>
<organism evidence="3 4">
    <name type="scientific">Tilletia controversa</name>
    <name type="common">dwarf bunt fungus</name>
    <dbReference type="NCBI Taxonomy" id="13291"/>
    <lineage>
        <taxon>Eukaryota</taxon>
        <taxon>Fungi</taxon>
        <taxon>Dikarya</taxon>
        <taxon>Basidiomycota</taxon>
        <taxon>Ustilaginomycotina</taxon>
        <taxon>Exobasidiomycetes</taxon>
        <taxon>Tilletiales</taxon>
        <taxon>Tilletiaceae</taxon>
        <taxon>Tilletia</taxon>
    </lineage>
</organism>
<evidence type="ECO:0000259" key="2">
    <source>
        <dbReference type="Pfam" id="PF05970"/>
    </source>
</evidence>
<keyword evidence="1" id="KW-0347">Helicase</keyword>
<gene>
    <name evidence="3" type="ORF">A4X06_0g8798</name>
</gene>
<dbReference type="GO" id="GO:0006281">
    <property type="term" value="P:DNA repair"/>
    <property type="evidence" value="ECO:0007669"/>
    <property type="project" value="UniProtKB-KW"/>
</dbReference>
<protein>
    <recommendedName>
        <fullName evidence="1">ATP-dependent DNA helicase</fullName>
        <ecNumber evidence="1">5.6.2.3</ecNumber>
    </recommendedName>
</protein>
<accession>A0A8X7MJV1</accession>
<evidence type="ECO:0000256" key="1">
    <source>
        <dbReference type="RuleBase" id="RU363044"/>
    </source>
</evidence>
<dbReference type="GO" id="GO:0005524">
    <property type="term" value="F:ATP binding"/>
    <property type="evidence" value="ECO:0007669"/>
    <property type="project" value="UniProtKB-KW"/>
</dbReference>
<dbReference type="EMBL" id="LWDE02002111">
    <property type="protein sequence ID" value="KAE8238387.1"/>
    <property type="molecule type" value="Genomic_DNA"/>
</dbReference>
<dbReference type="AlphaFoldDB" id="A0A8X7MJV1"/>
<evidence type="ECO:0000313" key="3">
    <source>
        <dbReference type="EMBL" id="KAE8238387.1"/>
    </source>
</evidence>